<keyword evidence="6" id="KW-1015">Disulfide bond</keyword>
<reference evidence="11" key="1">
    <citation type="submission" date="2023-07" db="EMBL/GenBank/DDBJ databases">
        <title>Chromosome-level Genome Assembly of Striped Snakehead (Channa striata).</title>
        <authorList>
            <person name="Liu H."/>
        </authorList>
    </citation>
    <scope>NUCLEOTIDE SEQUENCE</scope>
    <source>
        <strain evidence="11">Gz</strain>
        <tissue evidence="11">Muscle</tissue>
    </source>
</reference>
<dbReference type="InterPro" id="IPR001003">
    <property type="entry name" value="MHC_II_a_N"/>
</dbReference>
<feature type="chain" id="PRO_5041638609" description="Ig-like domain-containing protein" evidence="9">
    <location>
        <begin position="18"/>
        <end position="236"/>
    </location>
</feature>
<dbReference type="GO" id="GO:0006955">
    <property type="term" value="P:immune response"/>
    <property type="evidence" value="ECO:0007669"/>
    <property type="project" value="InterPro"/>
</dbReference>
<dbReference type="AlphaFoldDB" id="A0AA88NUF1"/>
<evidence type="ECO:0000259" key="10">
    <source>
        <dbReference type="PROSITE" id="PS50835"/>
    </source>
</evidence>
<protein>
    <recommendedName>
        <fullName evidence="10">Ig-like domain-containing protein</fullName>
    </recommendedName>
</protein>
<evidence type="ECO:0000256" key="1">
    <source>
        <dbReference type="ARBA" id="ARBA00004479"/>
    </source>
</evidence>
<keyword evidence="5 8" id="KW-1133">Transmembrane helix</keyword>
<dbReference type="InterPro" id="IPR003597">
    <property type="entry name" value="Ig_C1-set"/>
</dbReference>
<dbReference type="SMART" id="SM00920">
    <property type="entry name" value="MHC_II_alpha"/>
    <property type="match status" value="1"/>
</dbReference>
<dbReference type="Pfam" id="PF07654">
    <property type="entry name" value="C1-set"/>
    <property type="match status" value="1"/>
</dbReference>
<dbReference type="EMBL" id="JAUPFM010000001">
    <property type="protein sequence ID" value="KAK2863593.1"/>
    <property type="molecule type" value="Genomic_DNA"/>
</dbReference>
<evidence type="ECO:0000256" key="6">
    <source>
        <dbReference type="ARBA" id="ARBA00023157"/>
    </source>
</evidence>
<dbReference type="InterPro" id="IPR011162">
    <property type="entry name" value="MHC_I/II-like_Ag-recog"/>
</dbReference>
<dbReference type="SUPFAM" id="SSF48726">
    <property type="entry name" value="Immunoglobulin"/>
    <property type="match status" value="1"/>
</dbReference>
<feature type="transmembrane region" description="Helical" evidence="8">
    <location>
        <begin position="205"/>
        <end position="230"/>
    </location>
</feature>
<organism evidence="11 12">
    <name type="scientific">Channa striata</name>
    <name type="common">Snakehead murrel</name>
    <name type="synonym">Ophicephalus striatus</name>
    <dbReference type="NCBI Taxonomy" id="64152"/>
    <lineage>
        <taxon>Eukaryota</taxon>
        <taxon>Metazoa</taxon>
        <taxon>Chordata</taxon>
        <taxon>Craniata</taxon>
        <taxon>Vertebrata</taxon>
        <taxon>Euteleostomi</taxon>
        <taxon>Actinopterygii</taxon>
        <taxon>Neopterygii</taxon>
        <taxon>Teleostei</taxon>
        <taxon>Neoteleostei</taxon>
        <taxon>Acanthomorphata</taxon>
        <taxon>Anabantaria</taxon>
        <taxon>Anabantiformes</taxon>
        <taxon>Channoidei</taxon>
        <taxon>Channidae</taxon>
        <taxon>Channa</taxon>
    </lineage>
</organism>
<dbReference type="InterPro" id="IPR050160">
    <property type="entry name" value="MHC/Immunoglobulin"/>
</dbReference>
<evidence type="ECO:0000313" key="11">
    <source>
        <dbReference type="EMBL" id="KAK2863593.1"/>
    </source>
</evidence>
<dbReference type="GO" id="GO:0019882">
    <property type="term" value="P:antigen processing and presentation"/>
    <property type="evidence" value="ECO:0007669"/>
    <property type="project" value="InterPro"/>
</dbReference>
<comment type="caution">
    <text evidence="11">The sequence shown here is derived from an EMBL/GenBank/DDBJ whole genome shotgun (WGS) entry which is preliminary data.</text>
</comment>
<gene>
    <name evidence="11" type="ORF">Q5P01_003126</name>
</gene>
<evidence type="ECO:0000256" key="3">
    <source>
        <dbReference type="ARBA" id="ARBA00022692"/>
    </source>
</evidence>
<evidence type="ECO:0000256" key="7">
    <source>
        <dbReference type="ARBA" id="ARBA00023180"/>
    </source>
</evidence>
<sequence length="236" mass="26066">MKMKLLLVLSCVLCVSADVLHEDFFISGCSQTDGEQMFALDGEEMWYADFINKKGEEPLPGFIDGLHYQEGTYEAAVANLQTCKSNLKNDVKAFKDIPLKLDPPSSPMIYTRDDVELGEKNILICHVTGFYPAPVKVHWTKNGEKVTEGTSINVPYFSTEGVFSQMSRLDFVPQQGDIYSCAVEHPALEEPLTRMWVVEVQQPSVGPAVFCGLGLTIGLLGVAAGTFFLIKGNECR</sequence>
<keyword evidence="3 8" id="KW-0812">Transmembrane</keyword>
<dbReference type="PANTHER" id="PTHR19944">
    <property type="entry name" value="MHC CLASS II-RELATED"/>
    <property type="match status" value="1"/>
</dbReference>
<name>A0AA88NUF1_CHASR</name>
<comment type="similarity">
    <text evidence="2">Belongs to the MHC class II family.</text>
</comment>
<evidence type="ECO:0000256" key="2">
    <source>
        <dbReference type="ARBA" id="ARBA00007394"/>
    </source>
</evidence>
<keyword evidence="8" id="KW-0472">Membrane</keyword>
<dbReference type="Pfam" id="PF00993">
    <property type="entry name" value="MHC_II_alpha"/>
    <property type="match status" value="1"/>
</dbReference>
<keyword evidence="4 9" id="KW-0732">Signal</keyword>
<dbReference type="InterPro" id="IPR007110">
    <property type="entry name" value="Ig-like_dom"/>
</dbReference>
<evidence type="ECO:0000256" key="5">
    <source>
        <dbReference type="ARBA" id="ARBA00022989"/>
    </source>
</evidence>
<comment type="subcellular location">
    <subcellularLocation>
        <location evidence="1">Membrane</location>
        <topology evidence="1">Single-pass type I membrane protein</topology>
    </subcellularLocation>
</comment>
<evidence type="ECO:0000256" key="9">
    <source>
        <dbReference type="SAM" id="SignalP"/>
    </source>
</evidence>
<dbReference type="GO" id="GO:0042613">
    <property type="term" value="C:MHC class II protein complex"/>
    <property type="evidence" value="ECO:0007669"/>
    <property type="project" value="InterPro"/>
</dbReference>
<accession>A0AA88NUF1</accession>
<evidence type="ECO:0000256" key="8">
    <source>
        <dbReference type="SAM" id="Phobius"/>
    </source>
</evidence>
<dbReference type="SMART" id="SM00407">
    <property type="entry name" value="IGc1"/>
    <property type="match status" value="1"/>
</dbReference>
<dbReference type="SUPFAM" id="SSF54452">
    <property type="entry name" value="MHC antigen-recognition domain"/>
    <property type="match status" value="1"/>
</dbReference>
<keyword evidence="12" id="KW-1185">Reference proteome</keyword>
<evidence type="ECO:0000256" key="4">
    <source>
        <dbReference type="ARBA" id="ARBA00022729"/>
    </source>
</evidence>
<evidence type="ECO:0000313" key="12">
    <source>
        <dbReference type="Proteomes" id="UP001187415"/>
    </source>
</evidence>
<dbReference type="InterPro" id="IPR036179">
    <property type="entry name" value="Ig-like_dom_sf"/>
</dbReference>
<dbReference type="InterPro" id="IPR014745">
    <property type="entry name" value="MHC_II_a/b_N"/>
</dbReference>
<dbReference type="PROSITE" id="PS50835">
    <property type="entry name" value="IG_LIKE"/>
    <property type="match status" value="1"/>
</dbReference>
<proteinExistence type="inferred from homology"/>
<dbReference type="Gene3D" id="3.10.320.10">
    <property type="entry name" value="Class II Histocompatibility Antigen, M Beta Chain, Chain B, domain 1"/>
    <property type="match status" value="1"/>
</dbReference>
<dbReference type="Gene3D" id="2.60.40.10">
    <property type="entry name" value="Immunoglobulins"/>
    <property type="match status" value="1"/>
</dbReference>
<feature type="domain" description="Ig-like" evidence="10">
    <location>
        <begin position="103"/>
        <end position="193"/>
    </location>
</feature>
<keyword evidence="7" id="KW-0325">Glycoprotein</keyword>
<dbReference type="Proteomes" id="UP001187415">
    <property type="component" value="Unassembled WGS sequence"/>
</dbReference>
<feature type="signal peptide" evidence="9">
    <location>
        <begin position="1"/>
        <end position="17"/>
    </location>
</feature>
<dbReference type="PANTHER" id="PTHR19944:SF86">
    <property type="entry name" value="HLA CLASS II HISTOCOMPATIBILITY ANTIGEN, DR ALPHA CHAIN"/>
    <property type="match status" value="1"/>
</dbReference>
<dbReference type="InterPro" id="IPR013783">
    <property type="entry name" value="Ig-like_fold"/>
</dbReference>